<dbReference type="AlphaFoldDB" id="A4SJU2"/>
<evidence type="ECO:0000313" key="2">
    <source>
        <dbReference type="Proteomes" id="UP000000225"/>
    </source>
</evidence>
<proteinExistence type="predicted"/>
<protein>
    <submittedName>
        <fullName evidence="1">Uncharacterized protein</fullName>
    </submittedName>
</protein>
<evidence type="ECO:0000313" key="1">
    <source>
        <dbReference type="EMBL" id="ABO89164.1"/>
    </source>
</evidence>
<organism evidence="1 2">
    <name type="scientific">Aeromonas salmonicida (strain A449)</name>
    <dbReference type="NCBI Taxonomy" id="382245"/>
    <lineage>
        <taxon>Bacteria</taxon>
        <taxon>Pseudomonadati</taxon>
        <taxon>Pseudomonadota</taxon>
        <taxon>Gammaproteobacteria</taxon>
        <taxon>Aeromonadales</taxon>
        <taxon>Aeromonadaceae</taxon>
        <taxon>Aeromonas</taxon>
    </lineage>
</organism>
<name>A4SJU2_AERS4</name>
<dbReference type="HOGENOM" id="CLU_2379811_0_0_6"/>
<gene>
    <name evidence="1" type="ordered locus">ASA_1037</name>
</gene>
<sequence length="94" mass="11106">MTTATLGWPCCYRPGLPIRGEEPLSEKGGRARYLFMDFKCRLFGYNGCLVSINVNYWMFKFNKWRECDKFGSFYLLSFFRDLTACHPLADHRQD</sequence>
<reference evidence="2" key="1">
    <citation type="journal article" date="2008" name="BMC Genomics">
        <title>The genome of Aeromonas salmonicida subsp. salmonicida A449: insights into the evolution of a fish pathogen.</title>
        <authorList>
            <person name="Reith M.E."/>
            <person name="Singh R.K."/>
            <person name="Curtis B."/>
            <person name="Boyd J.M."/>
            <person name="Bouevitch A."/>
            <person name="Kimball J."/>
            <person name="Munholland J."/>
            <person name="Murphy C."/>
            <person name="Sarty D."/>
            <person name="Williams J."/>
            <person name="Nash J.H."/>
            <person name="Johnson S.C."/>
            <person name="Brown L.L."/>
        </authorList>
    </citation>
    <scope>NUCLEOTIDE SEQUENCE [LARGE SCALE GENOMIC DNA]</scope>
    <source>
        <strain evidence="2">A449</strain>
    </source>
</reference>
<accession>A4SJU2</accession>
<dbReference type="EMBL" id="CP000644">
    <property type="protein sequence ID" value="ABO89164.1"/>
    <property type="molecule type" value="Genomic_DNA"/>
</dbReference>
<dbReference type="Proteomes" id="UP000000225">
    <property type="component" value="Chromosome"/>
</dbReference>
<dbReference type="KEGG" id="asa:ASA_1037"/>